<reference evidence="1 2" key="1">
    <citation type="submission" date="2016-12" db="EMBL/GenBank/DDBJ databases">
        <title>Clostridium tepidum sp. nov., a close relative of Clostridium sporogenes and Clostridium botulinum Group I.</title>
        <authorList>
            <person name="Dobritsa A.P."/>
            <person name="Kutumbaka K."/>
            <person name="Werner K."/>
            <person name="Samadpour M."/>
        </authorList>
    </citation>
    <scope>NUCLEOTIDE SEQUENCE [LARGE SCALE GENOMIC DNA]</scope>
    <source>
        <strain evidence="1 2">PE</strain>
    </source>
</reference>
<proteinExistence type="predicted"/>
<keyword evidence="2" id="KW-1185">Reference proteome</keyword>
<dbReference type="EMBL" id="MRAD01000022">
    <property type="protein sequence ID" value="OOO61218.1"/>
    <property type="molecule type" value="Genomic_DNA"/>
</dbReference>
<evidence type="ECO:0008006" key="3">
    <source>
        <dbReference type="Google" id="ProtNLM"/>
    </source>
</evidence>
<evidence type="ECO:0000313" key="2">
    <source>
        <dbReference type="Proteomes" id="UP000190206"/>
    </source>
</evidence>
<comment type="caution">
    <text evidence="1">The sequence shown here is derived from an EMBL/GenBank/DDBJ whole genome shotgun (WGS) entry which is preliminary data.</text>
</comment>
<name>A0ABX3L438_9CLOT</name>
<dbReference type="RefSeq" id="WP_078025278.1">
    <property type="nucleotide sequence ID" value="NZ_MRAD01000022.1"/>
</dbReference>
<evidence type="ECO:0000313" key="1">
    <source>
        <dbReference type="EMBL" id="OOO61218.1"/>
    </source>
</evidence>
<protein>
    <recommendedName>
        <fullName evidence="3">Transposase</fullName>
    </recommendedName>
</protein>
<sequence length="121" mass="14134">MIREDFLNLNIDEQIDFFNSELRRGSSITKISKTLGISRSITSKFKKHGYELKDNQFKIIESKEIWADEIKVGRPKKNNKGSKHTVIFDDDVWTDLRIKSIKEHTTASEILESLAINFLYK</sequence>
<dbReference type="Proteomes" id="UP000190206">
    <property type="component" value="Unassembled WGS sequence"/>
</dbReference>
<gene>
    <name evidence="1" type="ORF">BS637_13425</name>
</gene>
<organism evidence="1 2">
    <name type="scientific">Clostridium tepidum</name>
    <dbReference type="NCBI Taxonomy" id="1962263"/>
    <lineage>
        <taxon>Bacteria</taxon>
        <taxon>Bacillati</taxon>
        <taxon>Bacillota</taxon>
        <taxon>Clostridia</taxon>
        <taxon>Eubacteriales</taxon>
        <taxon>Clostridiaceae</taxon>
        <taxon>Clostridium</taxon>
    </lineage>
</organism>
<accession>A0ABX3L438</accession>